<protein>
    <submittedName>
        <fullName evidence="1">Uncharacterized protein</fullName>
    </submittedName>
</protein>
<proteinExistence type="predicted"/>
<accession>A0A1B0ASH8</accession>
<name>A0A1B0ASH8_9MUSC</name>
<dbReference type="EMBL" id="JXJN01002791">
    <property type="status" value="NOT_ANNOTATED_CDS"/>
    <property type="molecule type" value="Genomic_DNA"/>
</dbReference>
<evidence type="ECO:0000313" key="1">
    <source>
        <dbReference type="EnsemblMetazoa" id="GPPI006994-PA"/>
    </source>
</evidence>
<dbReference type="Proteomes" id="UP000092460">
    <property type="component" value="Unassembled WGS sequence"/>
</dbReference>
<keyword evidence="2" id="KW-1185">Reference proteome</keyword>
<evidence type="ECO:0000313" key="2">
    <source>
        <dbReference type="Proteomes" id="UP000092460"/>
    </source>
</evidence>
<dbReference type="VEuPathDB" id="VectorBase:GPPI006994"/>
<organism evidence="1 2">
    <name type="scientific">Glossina palpalis gambiensis</name>
    <dbReference type="NCBI Taxonomy" id="67801"/>
    <lineage>
        <taxon>Eukaryota</taxon>
        <taxon>Metazoa</taxon>
        <taxon>Ecdysozoa</taxon>
        <taxon>Arthropoda</taxon>
        <taxon>Hexapoda</taxon>
        <taxon>Insecta</taxon>
        <taxon>Pterygota</taxon>
        <taxon>Neoptera</taxon>
        <taxon>Endopterygota</taxon>
        <taxon>Diptera</taxon>
        <taxon>Brachycera</taxon>
        <taxon>Muscomorpha</taxon>
        <taxon>Hippoboscoidea</taxon>
        <taxon>Glossinidae</taxon>
        <taxon>Glossina</taxon>
    </lineage>
</organism>
<sequence>MSSLSRKAKAFRLLYACIQLYVWSSSLPSSSRLTINCAIIKVNYAHHGNEITRKNLTASDIRTCRAIHSKAYSVFVYSTIVSPTQRLASLYSYAVVIMMVDAIMAEFT</sequence>
<dbReference type="AlphaFoldDB" id="A0A1B0ASH8"/>
<dbReference type="EnsemblMetazoa" id="GPPI006994-RA">
    <property type="protein sequence ID" value="GPPI006994-PA"/>
    <property type="gene ID" value="GPPI006994"/>
</dbReference>
<reference evidence="2" key="1">
    <citation type="submission" date="2015-01" db="EMBL/GenBank/DDBJ databases">
        <authorList>
            <person name="Aksoy S."/>
            <person name="Warren W."/>
            <person name="Wilson R.K."/>
        </authorList>
    </citation>
    <scope>NUCLEOTIDE SEQUENCE [LARGE SCALE GENOMIC DNA]</scope>
    <source>
        <strain evidence="2">IAEA</strain>
    </source>
</reference>
<reference evidence="1" key="2">
    <citation type="submission" date="2020-05" db="UniProtKB">
        <authorList>
            <consortium name="EnsemblMetazoa"/>
        </authorList>
    </citation>
    <scope>IDENTIFICATION</scope>
    <source>
        <strain evidence="1">IAEA</strain>
    </source>
</reference>